<feature type="transmembrane region" description="Helical" evidence="12">
    <location>
        <begin position="55"/>
        <end position="75"/>
    </location>
</feature>
<evidence type="ECO:0000256" key="11">
    <source>
        <dbReference type="ARBA" id="ARBA00047349"/>
    </source>
</evidence>
<proteinExistence type="inferred from homology"/>
<comment type="caution">
    <text evidence="14">The sequence shown here is derived from an EMBL/GenBank/DDBJ whole genome shotgun (WGS) entry which is preliminary data.</text>
</comment>
<evidence type="ECO:0000313" key="14">
    <source>
        <dbReference type="EMBL" id="CAF0956437.1"/>
    </source>
</evidence>
<dbReference type="InterPro" id="IPR000326">
    <property type="entry name" value="PAP2/HPO"/>
</dbReference>
<dbReference type="UniPathway" id="UPA00378"/>
<dbReference type="InterPro" id="IPR036938">
    <property type="entry name" value="PAP2/HPO_sf"/>
</dbReference>
<dbReference type="EC" id="3.6.1.43" evidence="3"/>
<keyword evidence="15" id="KW-1185">Reference proteome</keyword>
<keyword evidence="5 12" id="KW-0812">Transmembrane</keyword>
<dbReference type="PANTHER" id="PTHR14969">
    <property type="entry name" value="SPHINGOSINE-1-PHOSPHATE PHOSPHOHYDROLASE"/>
    <property type="match status" value="1"/>
</dbReference>
<evidence type="ECO:0000256" key="9">
    <source>
        <dbReference type="ARBA" id="ARBA00024907"/>
    </source>
</evidence>
<accession>A0A814DJ72</accession>
<evidence type="ECO:0000256" key="10">
    <source>
        <dbReference type="ARBA" id="ARBA00030292"/>
    </source>
</evidence>
<evidence type="ECO:0000256" key="7">
    <source>
        <dbReference type="ARBA" id="ARBA00022989"/>
    </source>
</evidence>
<comment type="subcellular location">
    <subcellularLocation>
        <location evidence="1">Membrane</location>
        <topology evidence="1">Multi-pass membrane protein</topology>
    </subcellularLocation>
</comment>
<evidence type="ECO:0000256" key="8">
    <source>
        <dbReference type="ARBA" id="ARBA00023136"/>
    </source>
</evidence>
<feature type="domain" description="Phosphatidic acid phosphatase type 2/haloperoxidase" evidence="13">
    <location>
        <begin position="54"/>
        <end position="176"/>
    </location>
</feature>
<keyword evidence="6" id="KW-0378">Hydrolase</keyword>
<dbReference type="CDD" id="cd03382">
    <property type="entry name" value="PAP2_dolichyldiphosphatase"/>
    <property type="match status" value="1"/>
</dbReference>
<evidence type="ECO:0000259" key="13">
    <source>
        <dbReference type="SMART" id="SM00014"/>
    </source>
</evidence>
<organism evidence="14 15">
    <name type="scientific">Brachionus calyciflorus</name>
    <dbReference type="NCBI Taxonomy" id="104777"/>
    <lineage>
        <taxon>Eukaryota</taxon>
        <taxon>Metazoa</taxon>
        <taxon>Spiralia</taxon>
        <taxon>Gnathifera</taxon>
        <taxon>Rotifera</taxon>
        <taxon>Eurotatoria</taxon>
        <taxon>Monogononta</taxon>
        <taxon>Pseudotrocha</taxon>
        <taxon>Ploima</taxon>
        <taxon>Brachionidae</taxon>
        <taxon>Brachionus</taxon>
    </lineage>
</organism>
<protein>
    <recommendedName>
        <fullName evidence="4">Dolichyldiphosphatase 1</fullName>
        <ecNumber evidence="3">3.6.1.43</ecNumber>
    </recommendedName>
    <alternativeName>
        <fullName evidence="10">Dolichyl pyrophosphate phosphatase 1</fullName>
    </alternativeName>
</protein>
<dbReference type="Gene3D" id="1.20.144.10">
    <property type="entry name" value="Phosphatidic acid phosphatase type 2/haloperoxidase"/>
    <property type="match status" value="1"/>
</dbReference>
<feature type="transmembrane region" description="Helical" evidence="12">
    <location>
        <begin position="133"/>
        <end position="153"/>
    </location>
</feature>
<evidence type="ECO:0000256" key="2">
    <source>
        <dbReference type="ARBA" id="ARBA00005518"/>
    </source>
</evidence>
<gene>
    <name evidence="14" type="ORF">OXX778_LOCUS14219</name>
</gene>
<comment type="similarity">
    <text evidence="2">Belongs to the dolichyldiphosphatase family.</text>
</comment>
<dbReference type="SMART" id="SM00014">
    <property type="entry name" value="acidPPc"/>
    <property type="match status" value="1"/>
</dbReference>
<keyword evidence="7 12" id="KW-1133">Transmembrane helix</keyword>
<dbReference type="InterPro" id="IPR039667">
    <property type="entry name" value="Dolichyldiphosphatase_PAP2"/>
</dbReference>
<evidence type="ECO:0000256" key="4">
    <source>
        <dbReference type="ARBA" id="ARBA00014821"/>
    </source>
</evidence>
<dbReference type="Pfam" id="PF01569">
    <property type="entry name" value="PAP2"/>
    <property type="match status" value="1"/>
</dbReference>
<comment type="function">
    <text evidence="9">Required for efficient N-glycosylation. Necessary for maintaining optimal levels of dolichol-linked oligosaccharides. Hydrolyzes dolichyl pyrophosphate at a very high rate and dolichyl monophosphate at a much lower rate. Does not act on phosphatidate.</text>
</comment>
<sequence length="231" mass="26989">MNSETSEYKPLSLMFVEYKSGDLIGFIMAWFTMLPIFMFISIVTLIVVRRDLTTIFYLIGFLLTEISNFILKNLIKQPRPYSNHNRSKGSFSKHGMPSDHSQIMFYCSTFFILLVTFRYYINSSKYMQILIKSCLCLGAFISAVLVAFSRVYLEYHTYEQVLAGGLLGILCGSLWFFAVHCIISSYFPYITTWKISEFLMIRDYTHIPNILLFQYTAERNEASIRRKNKNN</sequence>
<dbReference type="SUPFAM" id="SSF48317">
    <property type="entry name" value="Acid phosphatase/Vanadium-dependent haloperoxidase"/>
    <property type="match status" value="1"/>
</dbReference>
<feature type="transmembrane region" description="Helical" evidence="12">
    <location>
        <begin position="103"/>
        <end position="121"/>
    </location>
</feature>
<dbReference type="OrthoDB" id="302705at2759"/>
<name>A0A814DJ72_9BILA</name>
<evidence type="ECO:0000256" key="6">
    <source>
        <dbReference type="ARBA" id="ARBA00022801"/>
    </source>
</evidence>
<reference evidence="14" key="1">
    <citation type="submission" date="2021-02" db="EMBL/GenBank/DDBJ databases">
        <authorList>
            <person name="Nowell W R."/>
        </authorList>
    </citation>
    <scope>NUCLEOTIDE SEQUENCE</scope>
    <source>
        <strain evidence="14">Ploen Becks lab</strain>
    </source>
</reference>
<evidence type="ECO:0000313" key="15">
    <source>
        <dbReference type="Proteomes" id="UP000663879"/>
    </source>
</evidence>
<evidence type="ECO:0000256" key="3">
    <source>
        <dbReference type="ARBA" id="ARBA00012508"/>
    </source>
</evidence>
<dbReference type="AlphaFoldDB" id="A0A814DJ72"/>
<evidence type="ECO:0000256" key="5">
    <source>
        <dbReference type="ARBA" id="ARBA00022692"/>
    </source>
</evidence>
<keyword evidence="8 12" id="KW-0472">Membrane</keyword>
<feature type="transmembrane region" description="Helical" evidence="12">
    <location>
        <begin position="165"/>
        <end position="190"/>
    </location>
</feature>
<feature type="transmembrane region" description="Helical" evidence="12">
    <location>
        <begin position="23"/>
        <end position="48"/>
    </location>
</feature>
<comment type="catalytic activity">
    <reaction evidence="11">
        <text>a di-trans,poly-cis-dolichyl diphosphate + H2O = a di-trans,poly-cis-dolichyl phosphate + phosphate + H(+)</text>
        <dbReference type="Rhea" id="RHEA:14385"/>
        <dbReference type="Rhea" id="RHEA-COMP:19498"/>
        <dbReference type="Rhea" id="RHEA-COMP:19506"/>
        <dbReference type="ChEBI" id="CHEBI:15377"/>
        <dbReference type="ChEBI" id="CHEBI:15378"/>
        <dbReference type="ChEBI" id="CHEBI:43474"/>
        <dbReference type="ChEBI" id="CHEBI:57497"/>
        <dbReference type="ChEBI" id="CHEBI:57683"/>
        <dbReference type="EC" id="3.6.1.43"/>
    </reaction>
</comment>
<evidence type="ECO:0000256" key="1">
    <source>
        <dbReference type="ARBA" id="ARBA00004141"/>
    </source>
</evidence>
<dbReference type="GO" id="GO:0042392">
    <property type="term" value="F:sphingosine-1-phosphate phosphatase activity"/>
    <property type="evidence" value="ECO:0007669"/>
    <property type="project" value="TreeGrafter"/>
</dbReference>
<dbReference type="GO" id="GO:0016020">
    <property type="term" value="C:membrane"/>
    <property type="evidence" value="ECO:0007669"/>
    <property type="project" value="UniProtKB-SubCell"/>
</dbReference>
<dbReference type="PANTHER" id="PTHR14969:SF13">
    <property type="entry name" value="AT30094P"/>
    <property type="match status" value="1"/>
</dbReference>
<dbReference type="GO" id="GO:0047874">
    <property type="term" value="F:dolichyldiphosphatase activity"/>
    <property type="evidence" value="ECO:0007669"/>
    <property type="project" value="UniProtKB-EC"/>
</dbReference>
<dbReference type="EMBL" id="CAJNOC010002882">
    <property type="protein sequence ID" value="CAF0956437.1"/>
    <property type="molecule type" value="Genomic_DNA"/>
</dbReference>
<evidence type="ECO:0000256" key="12">
    <source>
        <dbReference type="SAM" id="Phobius"/>
    </source>
</evidence>
<dbReference type="Proteomes" id="UP000663879">
    <property type="component" value="Unassembled WGS sequence"/>
</dbReference>